<dbReference type="Pfam" id="PF21089">
    <property type="entry name" value="PKS_DH_N"/>
    <property type="match status" value="1"/>
</dbReference>
<dbReference type="SUPFAM" id="SSF52151">
    <property type="entry name" value="FabD/lysophospholipase-like"/>
    <property type="match status" value="1"/>
</dbReference>
<dbReference type="PROSITE" id="PS00606">
    <property type="entry name" value="KS3_1"/>
    <property type="match status" value="1"/>
</dbReference>
<feature type="domain" description="PKS/mFAS DH" evidence="10">
    <location>
        <begin position="1358"/>
        <end position="1633"/>
    </location>
</feature>
<feature type="active site" description="Proton donor; for dehydratase activity" evidence="6">
    <location>
        <position position="1555"/>
    </location>
</feature>
<dbReference type="InterPro" id="IPR042104">
    <property type="entry name" value="PKS_dehydratase_sf"/>
</dbReference>
<dbReference type="PROSITE" id="PS52004">
    <property type="entry name" value="KS3_2"/>
    <property type="match status" value="1"/>
</dbReference>
<dbReference type="GO" id="GO:0044550">
    <property type="term" value="P:secondary metabolite biosynthetic process"/>
    <property type="evidence" value="ECO:0007669"/>
    <property type="project" value="UniProtKB-ARBA"/>
</dbReference>
<dbReference type="Proteomes" id="UP000568380">
    <property type="component" value="Unassembled WGS sequence"/>
</dbReference>
<dbReference type="InterPro" id="IPR049551">
    <property type="entry name" value="PKS_DH_C"/>
</dbReference>
<evidence type="ECO:0000256" key="2">
    <source>
        <dbReference type="ARBA" id="ARBA00022450"/>
    </source>
</evidence>
<dbReference type="InterPro" id="IPR057326">
    <property type="entry name" value="KR_dom"/>
</dbReference>
<dbReference type="SUPFAM" id="SSF47336">
    <property type="entry name" value="ACP-like"/>
    <property type="match status" value="1"/>
</dbReference>
<dbReference type="InterPro" id="IPR050091">
    <property type="entry name" value="PKS_NRPS_Biosynth_Enz"/>
</dbReference>
<reference evidence="11 12" key="1">
    <citation type="submission" date="2020-08" db="EMBL/GenBank/DDBJ databases">
        <title>Genomic Encyclopedia of Type Strains, Phase IV (KMG-IV): sequencing the most valuable type-strain genomes for metagenomic binning, comparative biology and taxonomic classification.</title>
        <authorList>
            <person name="Goeker M."/>
        </authorList>
    </citation>
    <scope>NUCLEOTIDE SEQUENCE [LARGE SCALE GENOMIC DNA]</scope>
    <source>
        <strain evidence="11 12">DSM 45385</strain>
    </source>
</reference>
<dbReference type="PROSITE" id="PS52019">
    <property type="entry name" value="PKS_MFAS_DH"/>
    <property type="match status" value="1"/>
</dbReference>
<dbReference type="Gene3D" id="3.40.366.10">
    <property type="entry name" value="Malonyl-Coenzyme A Acyl Carrier Protein, domain 2"/>
    <property type="match status" value="1"/>
</dbReference>
<evidence type="ECO:0000259" key="9">
    <source>
        <dbReference type="PROSITE" id="PS52004"/>
    </source>
</evidence>
<dbReference type="SMART" id="SM00827">
    <property type="entry name" value="PKS_AT"/>
    <property type="match status" value="1"/>
</dbReference>
<feature type="region of interest" description="N-terminal hotdog fold" evidence="6">
    <location>
        <begin position="1358"/>
        <end position="1482"/>
    </location>
</feature>
<dbReference type="InterPro" id="IPR009081">
    <property type="entry name" value="PP-bd_ACP"/>
</dbReference>
<feature type="domain" description="Ketosynthase family 3 (KS3)" evidence="9">
    <location>
        <begin position="14"/>
        <end position="441"/>
    </location>
</feature>
<dbReference type="InterPro" id="IPR014030">
    <property type="entry name" value="Ketoacyl_synth_N"/>
</dbReference>
<dbReference type="InterPro" id="IPR020806">
    <property type="entry name" value="PKS_PP-bd"/>
</dbReference>
<name>A0A7W8AB02_9ACTN</name>
<feature type="domain" description="Carrier" evidence="8">
    <location>
        <begin position="1734"/>
        <end position="1809"/>
    </location>
</feature>
<dbReference type="Gene3D" id="3.30.70.3290">
    <property type="match status" value="1"/>
</dbReference>
<accession>A0A7W8AB02</accession>
<dbReference type="Pfam" id="PF14765">
    <property type="entry name" value="PS-DH"/>
    <property type="match status" value="1"/>
</dbReference>
<dbReference type="FunFam" id="1.10.1200.10:FF:000016">
    <property type="entry name" value="Non-ribosomal peptide synthase"/>
    <property type="match status" value="1"/>
</dbReference>
<dbReference type="Gene3D" id="3.30.70.250">
    <property type="entry name" value="Malonyl-CoA ACP transacylase, ACP-binding"/>
    <property type="match status" value="1"/>
</dbReference>
<dbReference type="InterPro" id="IPR016039">
    <property type="entry name" value="Thiolase-like"/>
</dbReference>
<evidence type="ECO:0000256" key="4">
    <source>
        <dbReference type="ARBA" id="ARBA00022679"/>
    </source>
</evidence>
<dbReference type="GO" id="GO:0004315">
    <property type="term" value="F:3-oxoacyl-[acyl-carrier-protein] synthase activity"/>
    <property type="evidence" value="ECO:0007669"/>
    <property type="project" value="InterPro"/>
</dbReference>
<dbReference type="Gene3D" id="3.40.47.10">
    <property type="match status" value="1"/>
</dbReference>
<dbReference type="InterPro" id="IPR006162">
    <property type="entry name" value="Ppantetheine_attach_site"/>
</dbReference>
<evidence type="ECO:0000259" key="10">
    <source>
        <dbReference type="PROSITE" id="PS52019"/>
    </source>
</evidence>
<dbReference type="PROSITE" id="PS00012">
    <property type="entry name" value="PHOSPHOPANTETHEINE"/>
    <property type="match status" value="1"/>
</dbReference>
<sequence>MTAAHIHEEEGLGVEPIAVVGLACRLPGAEDITAYWRNLVGGVESVRFYTREEQEALGVPDYLLDDPTFVAASSIADDYRALDAALFGMSPREAELRDPQQRMFLELASTALDDAGYDPARYHGEIGVYGAIGSDEYQWLYIRPNKKVFASVGNLAVYTGNHPDYLATLVSYKLDLRGPSLTLHTACSSSLVALHVACEALRTGECDMALTGGTSLEMPAEWGYQYHQDGIYAPDGHCRAFDASASGTIWGGGGGIAVLKRLSDAIADGDHIRAVVIGNAINNDGATKMGFSAPSAEGQAAAVSQALGVAQIDPRTVTYVEAHGTGTSLGDPIEVGALSSVLGAGTDEAGWCGIGSVKTNIGHLGPAAGIAGFIKTVLALEHGMIPPSLNYEKPNPRIDFGANPFHVVSTLTKWETNGFPRRAGVSSFGIGGTNAHVLVEQAPPAALPTAQPRPAHLLLLSARTPAALDAAVTRLAGHLKGRETDLADVAHTLRTGRRRYAHRAAVVASDTADAITALTTPRRVVKSKAGTPKVAWLFSGQGAQYAGMGAGLYATQPVFAAAVDECAAILQDELGLDLRTLLFPADEEREAADERLRQTALTQPALFTVEWALASLWRSWGVEPAAMIGHSIGEYVAATVAGVFSLPDALRLVATRGRLMQSMPTGAMLAVRRDQEEVRRDLPDGLSIATVNGPGTCVVAGPGELIAEYAARLEESGVQHTALRTSHAFHSAMMDPILGDFHEAVAAAARHAPGLPFLSNVTGTWITAEQATDPSYWTRHLREAVRFGDCVATLVAEGEWRLVECGPGRQLAGLARTQLPKSAPQPLPSLPGSADGRPDLEVVYAAAGALWTAGVPLDTDALAEPARRVPLPAYPYERAEHWVRTTFDPELVFTRPPRVGALPLEEWFSVPAWRQAPLAPAGTAALTGGRYLVFAGPAAEPLLEGLRAAGVKAVRVVPGSAYGAAPDGTITIRPAERDDYEALLIETGVPARVIHAWALDGEPATTAAQATAAQDLGFHSLLALVQALAGAEREAGVQLDILTSGTQGVTGQDVHRPEHATVAGITGVVPLEARWLTARHLDLEAGPYDVKRVLAELAAEPAEPEEGVPPSPVALRAGRRWLRGFEPVPVPPQDDPLRPQGVYVITGGLGGIGLTLAEDLARRVQARLVLLGRTGLPPREEWDTLDGAPERVRRAVAAVLRMERAGAEVIVTAADVTDPGSLRRVRDEALGRFGRVDGIVHAAGIPGGGMAEVKERRAADDVMAPKIAGTLALREAFGDLPLDFVLLCSSVTAVAGGFGQVDYCAANNFMDAYAHVWPGRVLSVNWGAWLEVGMAAEVAAPVAFRALQRGDRVTRLEHPVLSHRHESAGRQPWYAATLSPETHWILDEHRVAGVPVMPGTGYLESARAAFEAAVPPPGPGHAIELRDVAFIAPLPVAEGSSAELRVLLTPTGDGMDFEVVSVAGGEPVQHARGSAAWVTAEAPAGDLAEVRSRCVHGSEDANPFASASGLVTFGSRWTSLRDVRLGQNEQLAHLVAGPDVAAELAALPLHPALLDEATAFISVSGEHSYLPLGYGRITVHAPLPATLWSHARLRDTGGGEVLAADLTLYGDAGEPVVSITDFVLRRVDRQAVSRSVGEDARHAAEDVTVKEESATAGVALDLDGAKRGIPPADGADAFRRVLATDLGVQVVVNATALPEFVAGVRELTQDTVAEELAAASAAGEAGLDSDDHVAPRNELESILAGLWGEVIGARRVSVEQDFFELGGNSLVAVQLIALIRKKLGVRLPMRSLFQVPTVAGMAGLVEELRGQGEEKKAPTITRLPRVERH</sequence>
<dbReference type="GO" id="GO:0006633">
    <property type="term" value="P:fatty acid biosynthetic process"/>
    <property type="evidence" value="ECO:0007669"/>
    <property type="project" value="InterPro"/>
</dbReference>
<feature type="region of interest" description="C-terminal hotdog fold" evidence="6">
    <location>
        <begin position="1495"/>
        <end position="1633"/>
    </location>
</feature>
<dbReference type="InterPro" id="IPR001227">
    <property type="entry name" value="Ac_transferase_dom_sf"/>
</dbReference>
<dbReference type="Pfam" id="PF02801">
    <property type="entry name" value="Ketoacyl-synt_C"/>
    <property type="match status" value="1"/>
</dbReference>
<dbReference type="InterPro" id="IPR016035">
    <property type="entry name" value="Acyl_Trfase/lysoPLipase"/>
</dbReference>
<dbReference type="InterPro" id="IPR049900">
    <property type="entry name" value="PKS_mFAS_DH"/>
</dbReference>
<dbReference type="InterPro" id="IPR016036">
    <property type="entry name" value="Malonyl_transacylase_ACP-bd"/>
</dbReference>
<proteinExistence type="predicted"/>
<dbReference type="Gene3D" id="3.40.50.720">
    <property type="entry name" value="NAD(P)-binding Rossmann-like Domain"/>
    <property type="match status" value="1"/>
</dbReference>
<dbReference type="Pfam" id="PF00550">
    <property type="entry name" value="PP-binding"/>
    <property type="match status" value="1"/>
</dbReference>
<dbReference type="SUPFAM" id="SSF51735">
    <property type="entry name" value="NAD(P)-binding Rossmann-fold domains"/>
    <property type="match status" value="2"/>
</dbReference>
<gene>
    <name evidence="11" type="ORF">HNR40_007356</name>
</gene>
<dbReference type="PANTHER" id="PTHR43775:SF51">
    <property type="entry name" value="INACTIVE PHENOLPHTHIOCEROL SYNTHESIS POLYKETIDE SYNTHASE TYPE I PKS1-RELATED"/>
    <property type="match status" value="1"/>
</dbReference>
<keyword evidence="5" id="KW-0012">Acyltransferase</keyword>
<keyword evidence="2" id="KW-0596">Phosphopantetheine</keyword>
<dbReference type="GO" id="GO:0031177">
    <property type="term" value="F:phosphopantetheine binding"/>
    <property type="evidence" value="ECO:0007669"/>
    <property type="project" value="InterPro"/>
</dbReference>
<dbReference type="Gene3D" id="3.10.129.110">
    <property type="entry name" value="Polyketide synthase dehydratase"/>
    <property type="match status" value="1"/>
</dbReference>
<evidence type="ECO:0000256" key="7">
    <source>
        <dbReference type="SAM" id="MobiDB-lite"/>
    </source>
</evidence>
<dbReference type="InterPro" id="IPR049552">
    <property type="entry name" value="PKS_DH_N"/>
</dbReference>
<dbReference type="Pfam" id="PF00109">
    <property type="entry name" value="ketoacyl-synt"/>
    <property type="match status" value="1"/>
</dbReference>
<evidence type="ECO:0000259" key="8">
    <source>
        <dbReference type="PROSITE" id="PS50075"/>
    </source>
</evidence>
<evidence type="ECO:0000256" key="3">
    <source>
        <dbReference type="ARBA" id="ARBA00022553"/>
    </source>
</evidence>
<dbReference type="SMART" id="SM00823">
    <property type="entry name" value="PKS_PP"/>
    <property type="match status" value="1"/>
</dbReference>
<dbReference type="Pfam" id="PF08659">
    <property type="entry name" value="KR"/>
    <property type="match status" value="1"/>
</dbReference>
<keyword evidence="12" id="KW-1185">Reference proteome</keyword>
<dbReference type="CDD" id="cd00833">
    <property type="entry name" value="PKS"/>
    <property type="match status" value="1"/>
</dbReference>
<feature type="region of interest" description="Disordered" evidence="7">
    <location>
        <begin position="1810"/>
        <end position="1829"/>
    </location>
</feature>
<feature type="active site" description="Proton acceptor; for dehydratase activity" evidence="6">
    <location>
        <position position="1389"/>
    </location>
</feature>
<dbReference type="InterPro" id="IPR020841">
    <property type="entry name" value="PKS_Beta-ketoAc_synthase_dom"/>
</dbReference>
<comment type="caution">
    <text evidence="11">The sequence shown here is derived from an EMBL/GenBank/DDBJ whole genome shotgun (WGS) entry which is preliminary data.</text>
</comment>
<evidence type="ECO:0000313" key="12">
    <source>
        <dbReference type="Proteomes" id="UP000568380"/>
    </source>
</evidence>
<dbReference type="RefSeq" id="WP_184969536.1">
    <property type="nucleotide sequence ID" value="NZ_JACHIN010000011.1"/>
</dbReference>
<evidence type="ECO:0000256" key="1">
    <source>
        <dbReference type="ARBA" id="ARBA00001957"/>
    </source>
</evidence>
<dbReference type="CDD" id="cd08953">
    <property type="entry name" value="KR_2_SDR_x"/>
    <property type="match status" value="1"/>
</dbReference>
<dbReference type="Pfam" id="PF21394">
    <property type="entry name" value="Beta-ketacyl_N"/>
    <property type="match status" value="1"/>
</dbReference>
<dbReference type="Gene3D" id="3.40.50.1820">
    <property type="entry name" value="alpha/beta hydrolase"/>
    <property type="match status" value="1"/>
</dbReference>
<dbReference type="InterPro" id="IPR020807">
    <property type="entry name" value="PKS_DH"/>
</dbReference>
<dbReference type="SMART" id="SM00825">
    <property type="entry name" value="PKS_KS"/>
    <property type="match status" value="1"/>
</dbReference>
<dbReference type="InterPro" id="IPR014043">
    <property type="entry name" value="Acyl_transferase_dom"/>
</dbReference>
<dbReference type="SMART" id="SM00822">
    <property type="entry name" value="PKS_KR"/>
    <property type="match status" value="1"/>
</dbReference>
<dbReference type="Pfam" id="PF22621">
    <property type="entry name" value="CurL-like_PKS_C"/>
    <property type="match status" value="1"/>
</dbReference>
<dbReference type="SMART" id="SM00826">
    <property type="entry name" value="PKS_DH"/>
    <property type="match status" value="1"/>
</dbReference>
<keyword evidence="4 11" id="KW-0808">Transferase</keyword>
<keyword evidence="3" id="KW-0597">Phosphoprotein</keyword>
<dbReference type="InterPro" id="IPR036736">
    <property type="entry name" value="ACP-like_sf"/>
</dbReference>
<protein>
    <submittedName>
        <fullName evidence="11">Acyl transferase domain-containing protein</fullName>
    </submittedName>
</protein>
<evidence type="ECO:0000256" key="6">
    <source>
        <dbReference type="PROSITE-ProRule" id="PRU01363"/>
    </source>
</evidence>
<dbReference type="EMBL" id="JACHIN010000011">
    <property type="protein sequence ID" value="MBB5081861.1"/>
    <property type="molecule type" value="Genomic_DNA"/>
</dbReference>
<dbReference type="SUPFAM" id="SSF53901">
    <property type="entry name" value="Thiolase-like"/>
    <property type="match status" value="1"/>
</dbReference>
<dbReference type="GO" id="GO:0004312">
    <property type="term" value="F:fatty acid synthase activity"/>
    <property type="evidence" value="ECO:0007669"/>
    <property type="project" value="TreeGrafter"/>
</dbReference>
<dbReference type="PANTHER" id="PTHR43775">
    <property type="entry name" value="FATTY ACID SYNTHASE"/>
    <property type="match status" value="1"/>
</dbReference>
<evidence type="ECO:0000313" key="11">
    <source>
        <dbReference type="EMBL" id="MBB5081861.1"/>
    </source>
</evidence>
<dbReference type="InterPro" id="IPR018201">
    <property type="entry name" value="Ketoacyl_synth_AS"/>
</dbReference>
<evidence type="ECO:0000256" key="5">
    <source>
        <dbReference type="ARBA" id="ARBA00023315"/>
    </source>
</evidence>
<organism evidence="11 12">
    <name type="scientific">Nonomuraea endophytica</name>
    <dbReference type="NCBI Taxonomy" id="714136"/>
    <lineage>
        <taxon>Bacteria</taxon>
        <taxon>Bacillati</taxon>
        <taxon>Actinomycetota</taxon>
        <taxon>Actinomycetes</taxon>
        <taxon>Streptosporangiales</taxon>
        <taxon>Streptosporangiaceae</taxon>
        <taxon>Nonomuraea</taxon>
    </lineage>
</organism>
<comment type="cofactor">
    <cofactor evidence="1">
        <name>pantetheine 4'-phosphate</name>
        <dbReference type="ChEBI" id="CHEBI:47942"/>
    </cofactor>
</comment>
<dbReference type="PROSITE" id="PS50075">
    <property type="entry name" value="CARRIER"/>
    <property type="match status" value="1"/>
</dbReference>
<dbReference type="InterPro" id="IPR014031">
    <property type="entry name" value="Ketoacyl_synth_C"/>
</dbReference>
<dbReference type="InterPro" id="IPR013968">
    <property type="entry name" value="PKS_KR"/>
</dbReference>
<dbReference type="InterPro" id="IPR029058">
    <property type="entry name" value="AB_hydrolase_fold"/>
</dbReference>
<dbReference type="InterPro" id="IPR049490">
    <property type="entry name" value="C883_1060-like_KR_N"/>
</dbReference>
<dbReference type="InterPro" id="IPR036291">
    <property type="entry name" value="NAD(P)-bd_dom_sf"/>
</dbReference>
<dbReference type="SUPFAM" id="SSF55048">
    <property type="entry name" value="Probable ACP-binding domain of malonyl-CoA ACP transacylase"/>
    <property type="match status" value="1"/>
</dbReference>
<dbReference type="Pfam" id="PF00698">
    <property type="entry name" value="Acyl_transf_1"/>
    <property type="match status" value="1"/>
</dbReference>